<evidence type="ECO:0000313" key="2">
    <source>
        <dbReference type="EnsemblPlants" id="TuG1812G0500002700.01.T01.cds294010"/>
    </source>
</evidence>
<evidence type="ECO:0000256" key="1">
    <source>
        <dbReference type="SAM" id="MobiDB-lite"/>
    </source>
</evidence>
<sequence length="179" mass="19540">MARGQLTRTWQPCPPPGPAWRSLSRRAAESRARRPGAPAVARCLPALAPPRPCWAAAQGPRAGSTARGARRARLQPRSPAPPASGRRGPGISLARGAPARPSGSNRRRHRWCRRSSSTTSSCCYDRTGTERPSGRRCRRPRRRRCWLAPARRGSSSRAPARAAPCRSCTRPRGPRSARC</sequence>
<accession>A0A8R7QIC6</accession>
<reference evidence="2" key="2">
    <citation type="submission" date="2018-03" db="EMBL/GenBank/DDBJ databases">
        <title>The Triticum urartu genome reveals the dynamic nature of wheat genome evolution.</title>
        <authorList>
            <person name="Ling H."/>
            <person name="Ma B."/>
            <person name="Shi X."/>
            <person name="Liu H."/>
            <person name="Dong L."/>
            <person name="Sun H."/>
            <person name="Cao Y."/>
            <person name="Gao Q."/>
            <person name="Zheng S."/>
            <person name="Li Y."/>
            <person name="Yu Y."/>
            <person name="Du H."/>
            <person name="Qi M."/>
            <person name="Li Y."/>
            <person name="Yu H."/>
            <person name="Cui Y."/>
            <person name="Wang N."/>
            <person name="Chen C."/>
            <person name="Wu H."/>
            <person name="Zhao Y."/>
            <person name="Zhang J."/>
            <person name="Li Y."/>
            <person name="Zhou W."/>
            <person name="Zhang B."/>
            <person name="Hu W."/>
            <person name="Eijk M."/>
            <person name="Tang J."/>
            <person name="Witsenboer H."/>
            <person name="Zhao S."/>
            <person name="Li Z."/>
            <person name="Zhang A."/>
            <person name="Wang D."/>
            <person name="Liang C."/>
        </authorList>
    </citation>
    <scope>NUCLEOTIDE SEQUENCE [LARGE SCALE GENOMIC DNA]</scope>
    <source>
        <strain evidence="2">cv. G1812</strain>
    </source>
</reference>
<evidence type="ECO:0000313" key="3">
    <source>
        <dbReference type="Proteomes" id="UP000015106"/>
    </source>
</evidence>
<reference evidence="3" key="1">
    <citation type="journal article" date="2013" name="Nature">
        <title>Draft genome of the wheat A-genome progenitor Triticum urartu.</title>
        <authorList>
            <person name="Ling H.Q."/>
            <person name="Zhao S."/>
            <person name="Liu D."/>
            <person name="Wang J."/>
            <person name="Sun H."/>
            <person name="Zhang C."/>
            <person name="Fan H."/>
            <person name="Li D."/>
            <person name="Dong L."/>
            <person name="Tao Y."/>
            <person name="Gao C."/>
            <person name="Wu H."/>
            <person name="Li Y."/>
            <person name="Cui Y."/>
            <person name="Guo X."/>
            <person name="Zheng S."/>
            <person name="Wang B."/>
            <person name="Yu K."/>
            <person name="Liang Q."/>
            <person name="Yang W."/>
            <person name="Lou X."/>
            <person name="Chen J."/>
            <person name="Feng M."/>
            <person name="Jian J."/>
            <person name="Zhang X."/>
            <person name="Luo G."/>
            <person name="Jiang Y."/>
            <person name="Liu J."/>
            <person name="Wang Z."/>
            <person name="Sha Y."/>
            <person name="Zhang B."/>
            <person name="Wu H."/>
            <person name="Tang D."/>
            <person name="Shen Q."/>
            <person name="Xue P."/>
            <person name="Zou S."/>
            <person name="Wang X."/>
            <person name="Liu X."/>
            <person name="Wang F."/>
            <person name="Yang Y."/>
            <person name="An X."/>
            <person name="Dong Z."/>
            <person name="Zhang K."/>
            <person name="Zhang X."/>
            <person name="Luo M.C."/>
            <person name="Dvorak J."/>
            <person name="Tong Y."/>
            <person name="Wang J."/>
            <person name="Yang H."/>
            <person name="Li Z."/>
            <person name="Wang D."/>
            <person name="Zhang A."/>
            <person name="Wang J."/>
        </authorList>
    </citation>
    <scope>NUCLEOTIDE SEQUENCE</scope>
    <source>
        <strain evidence="3">cv. G1812</strain>
    </source>
</reference>
<feature type="compositionally biased region" description="Low complexity" evidence="1">
    <location>
        <begin position="146"/>
        <end position="171"/>
    </location>
</feature>
<dbReference type="EnsemblPlants" id="TuG1812G0500002700.01.T01">
    <property type="protein sequence ID" value="TuG1812G0500002700.01.T01.cds294010"/>
    <property type="gene ID" value="TuG1812G0500002700.01"/>
</dbReference>
<feature type="compositionally biased region" description="Polar residues" evidence="1">
    <location>
        <begin position="1"/>
        <end position="10"/>
    </location>
</feature>
<feature type="region of interest" description="Disordered" evidence="1">
    <location>
        <begin position="1"/>
        <end position="41"/>
    </location>
</feature>
<proteinExistence type="predicted"/>
<feature type="compositionally biased region" description="Low complexity" evidence="1">
    <location>
        <begin position="54"/>
        <end position="67"/>
    </location>
</feature>
<dbReference type="Proteomes" id="UP000015106">
    <property type="component" value="Chromosome 5"/>
</dbReference>
<feature type="region of interest" description="Disordered" evidence="1">
    <location>
        <begin position="54"/>
        <end position="179"/>
    </location>
</feature>
<dbReference type="Gramene" id="TuG1812G0500002700.01.T01">
    <property type="protein sequence ID" value="TuG1812G0500002700.01.T01.cds294010"/>
    <property type="gene ID" value="TuG1812G0500002700.01"/>
</dbReference>
<dbReference type="AlphaFoldDB" id="A0A8R7QIC6"/>
<feature type="compositionally biased region" description="Low complexity" evidence="1">
    <location>
        <begin position="114"/>
        <end position="126"/>
    </location>
</feature>
<organism evidence="2 3">
    <name type="scientific">Triticum urartu</name>
    <name type="common">Red wild einkorn</name>
    <name type="synonym">Crithodium urartu</name>
    <dbReference type="NCBI Taxonomy" id="4572"/>
    <lineage>
        <taxon>Eukaryota</taxon>
        <taxon>Viridiplantae</taxon>
        <taxon>Streptophyta</taxon>
        <taxon>Embryophyta</taxon>
        <taxon>Tracheophyta</taxon>
        <taxon>Spermatophyta</taxon>
        <taxon>Magnoliopsida</taxon>
        <taxon>Liliopsida</taxon>
        <taxon>Poales</taxon>
        <taxon>Poaceae</taxon>
        <taxon>BOP clade</taxon>
        <taxon>Pooideae</taxon>
        <taxon>Triticodae</taxon>
        <taxon>Triticeae</taxon>
        <taxon>Triticinae</taxon>
        <taxon>Triticum</taxon>
    </lineage>
</organism>
<name>A0A8R7QIC6_TRIUA</name>
<reference evidence="2" key="3">
    <citation type="submission" date="2022-06" db="UniProtKB">
        <authorList>
            <consortium name="EnsemblPlants"/>
        </authorList>
    </citation>
    <scope>IDENTIFICATION</scope>
</reference>
<protein>
    <submittedName>
        <fullName evidence="2">Uncharacterized protein</fullName>
    </submittedName>
</protein>
<keyword evidence="3" id="KW-1185">Reference proteome</keyword>
<feature type="compositionally biased region" description="Basic residues" evidence="1">
    <location>
        <begin position="134"/>
        <end position="145"/>
    </location>
</feature>